<evidence type="ECO:0000259" key="3">
    <source>
        <dbReference type="Pfam" id="PF25954"/>
    </source>
</evidence>
<dbReference type="Gene3D" id="2.40.50.100">
    <property type="match status" value="1"/>
</dbReference>
<dbReference type="Pfam" id="PF25973">
    <property type="entry name" value="BSH_CzcB"/>
    <property type="match status" value="1"/>
</dbReference>
<dbReference type="EMBL" id="DXCC01000004">
    <property type="protein sequence ID" value="HIZ14545.1"/>
    <property type="molecule type" value="Genomic_DNA"/>
</dbReference>
<feature type="domain" description="CusB-like beta-barrel" evidence="3">
    <location>
        <begin position="194"/>
        <end position="262"/>
    </location>
</feature>
<evidence type="ECO:0000259" key="4">
    <source>
        <dbReference type="Pfam" id="PF25973"/>
    </source>
</evidence>
<feature type="domain" description="CzcB-like barrel-sandwich hybrid" evidence="4">
    <location>
        <begin position="64"/>
        <end position="172"/>
    </location>
</feature>
<protein>
    <submittedName>
        <fullName evidence="6">Efflux RND transporter periplasmic adaptor subunit</fullName>
    </submittedName>
</protein>
<sequence>MRSSRLLWIAAAVWAAVALTGCRGEAKKSDTEAQETVSVKVEKARVEEVAQTVSFTANLEPNKTTYIVPSVAARIEKLNVEVGDRVKKGQILAELDKTQYNTNAIQLANLELDFARMQRVYETGGISKQEMDATETSINVLKETVANLEENLTLRSPFDGVVTLRNNEVGDLFSAVSGGGIYQVMQMNPLKAYVYVSEQYFPHVYMGMPVEVRLDIYPEETFSGKVSRIAPALDASSRTFEVEVTIPNPDMRLRPGMYARTLFNMGLERSVTVLDVAVQRMTGTNERYVYVVQDGHAERRFVTVGRQVGDRIEILDGLKDGEEVVIAGSARLLGGMAVSVMEGE</sequence>
<comment type="caution">
    <text evidence="6">The sequence shown here is derived from an EMBL/GenBank/DDBJ whole genome shotgun (WGS) entry which is preliminary data.</text>
</comment>
<dbReference type="Proteomes" id="UP000824014">
    <property type="component" value="Unassembled WGS sequence"/>
</dbReference>
<evidence type="ECO:0000259" key="5">
    <source>
        <dbReference type="Pfam" id="PF25989"/>
    </source>
</evidence>
<dbReference type="Pfam" id="PF25954">
    <property type="entry name" value="Beta-barrel_RND_2"/>
    <property type="match status" value="1"/>
</dbReference>
<reference evidence="6" key="1">
    <citation type="journal article" date="2021" name="PeerJ">
        <title>Extensive microbial diversity within the chicken gut microbiome revealed by metagenomics and culture.</title>
        <authorList>
            <person name="Gilroy R."/>
            <person name="Ravi A."/>
            <person name="Getino M."/>
            <person name="Pursley I."/>
            <person name="Horton D.L."/>
            <person name="Alikhan N.F."/>
            <person name="Baker D."/>
            <person name="Gharbi K."/>
            <person name="Hall N."/>
            <person name="Watson M."/>
            <person name="Adriaenssens E.M."/>
            <person name="Foster-Nyarko E."/>
            <person name="Jarju S."/>
            <person name="Secka A."/>
            <person name="Antonio M."/>
            <person name="Oren A."/>
            <person name="Chaudhuri R.R."/>
            <person name="La Ragione R."/>
            <person name="Hildebrand F."/>
            <person name="Pallen M.J."/>
        </authorList>
    </citation>
    <scope>NUCLEOTIDE SEQUENCE</scope>
    <source>
        <strain evidence="6">ChiHjej11B10-19426</strain>
    </source>
</reference>
<reference evidence="6" key="2">
    <citation type="submission" date="2021-04" db="EMBL/GenBank/DDBJ databases">
        <authorList>
            <person name="Gilroy R."/>
        </authorList>
    </citation>
    <scope>NUCLEOTIDE SEQUENCE</scope>
    <source>
        <strain evidence="6">ChiHjej11B10-19426</strain>
    </source>
</reference>
<dbReference type="PANTHER" id="PTHR30469">
    <property type="entry name" value="MULTIDRUG RESISTANCE PROTEIN MDTA"/>
    <property type="match status" value="1"/>
</dbReference>
<feature type="signal peptide" evidence="2">
    <location>
        <begin position="1"/>
        <end position="18"/>
    </location>
</feature>
<dbReference type="InterPro" id="IPR006143">
    <property type="entry name" value="RND_pump_MFP"/>
</dbReference>
<dbReference type="GO" id="GO:0015562">
    <property type="term" value="F:efflux transmembrane transporter activity"/>
    <property type="evidence" value="ECO:0007669"/>
    <property type="project" value="TreeGrafter"/>
</dbReference>
<dbReference type="PROSITE" id="PS51257">
    <property type="entry name" value="PROKAR_LIPOPROTEIN"/>
    <property type="match status" value="1"/>
</dbReference>
<evidence type="ECO:0000313" key="7">
    <source>
        <dbReference type="Proteomes" id="UP000824014"/>
    </source>
</evidence>
<dbReference type="SUPFAM" id="SSF111369">
    <property type="entry name" value="HlyD-like secretion proteins"/>
    <property type="match status" value="1"/>
</dbReference>
<feature type="chain" id="PRO_5038758195" evidence="2">
    <location>
        <begin position="19"/>
        <end position="344"/>
    </location>
</feature>
<comment type="similarity">
    <text evidence="1">Belongs to the membrane fusion protein (MFP) (TC 8.A.1) family.</text>
</comment>
<dbReference type="Pfam" id="PF25989">
    <property type="entry name" value="YknX_C"/>
    <property type="match status" value="1"/>
</dbReference>
<dbReference type="InterPro" id="IPR058637">
    <property type="entry name" value="YknX-like_C"/>
</dbReference>
<dbReference type="Gene3D" id="2.40.420.20">
    <property type="match status" value="1"/>
</dbReference>
<evidence type="ECO:0000256" key="2">
    <source>
        <dbReference type="SAM" id="SignalP"/>
    </source>
</evidence>
<dbReference type="FunFam" id="2.40.30.170:FF:000010">
    <property type="entry name" value="Efflux RND transporter periplasmic adaptor subunit"/>
    <property type="match status" value="1"/>
</dbReference>
<keyword evidence="2" id="KW-0732">Signal</keyword>
<evidence type="ECO:0000256" key="1">
    <source>
        <dbReference type="ARBA" id="ARBA00009477"/>
    </source>
</evidence>
<evidence type="ECO:0000313" key="6">
    <source>
        <dbReference type="EMBL" id="HIZ14545.1"/>
    </source>
</evidence>
<dbReference type="InterPro" id="IPR058792">
    <property type="entry name" value="Beta-barrel_RND_2"/>
</dbReference>
<dbReference type="AlphaFoldDB" id="A0A9D2DCU5"/>
<organism evidence="6 7">
    <name type="scientific">Candidatus Tidjanibacter faecipullorum</name>
    <dbReference type="NCBI Taxonomy" id="2838766"/>
    <lineage>
        <taxon>Bacteria</taxon>
        <taxon>Pseudomonadati</taxon>
        <taxon>Bacteroidota</taxon>
        <taxon>Bacteroidia</taxon>
        <taxon>Bacteroidales</taxon>
        <taxon>Rikenellaceae</taxon>
        <taxon>Tidjanibacter</taxon>
    </lineage>
</organism>
<dbReference type="GO" id="GO:1990281">
    <property type="term" value="C:efflux pump complex"/>
    <property type="evidence" value="ECO:0007669"/>
    <property type="project" value="TreeGrafter"/>
</dbReference>
<name>A0A9D2DCU5_9BACT</name>
<dbReference type="InterPro" id="IPR058647">
    <property type="entry name" value="BSH_CzcB-like"/>
</dbReference>
<dbReference type="NCBIfam" id="TIGR01730">
    <property type="entry name" value="RND_mfp"/>
    <property type="match status" value="1"/>
</dbReference>
<gene>
    <name evidence="6" type="ORF">H9816_01320</name>
</gene>
<feature type="domain" description="YknX-like C-terminal permuted SH3-like" evidence="5">
    <location>
        <begin position="284"/>
        <end position="340"/>
    </location>
</feature>
<dbReference type="Gene3D" id="2.40.30.170">
    <property type="match status" value="1"/>
</dbReference>
<proteinExistence type="inferred from homology"/>
<accession>A0A9D2DCU5</accession>